<dbReference type="Proteomes" id="UP000516160">
    <property type="component" value="Chromosome"/>
</dbReference>
<dbReference type="RefSeq" id="WP_213166541.1">
    <property type="nucleotide sequence ID" value="NZ_CP058559.1"/>
</dbReference>
<dbReference type="KEGG" id="acae:HYG86_15895"/>
<feature type="transmembrane region" description="Helical" evidence="1">
    <location>
        <begin position="63"/>
        <end position="85"/>
    </location>
</feature>
<keyword evidence="1" id="KW-0472">Membrane</keyword>
<evidence type="ECO:0000256" key="1">
    <source>
        <dbReference type="SAM" id="Phobius"/>
    </source>
</evidence>
<feature type="transmembrane region" description="Helical" evidence="1">
    <location>
        <begin position="6"/>
        <end position="21"/>
    </location>
</feature>
<feature type="transmembrane region" description="Helical" evidence="1">
    <location>
        <begin position="33"/>
        <end position="51"/>
    </location>
</feature>
<keyword evidence="3" id="KW-1185">Reference proteome</keyword>
<dbReference type="InterPro" id="IPR014211">
    <property type="entry name" value="Spore_III_AD"/>
</dbReference>
<dbReference type="InterPro" id="IPR025664">
    <property type="entry name" value="Spore_III_AC/AD"/>
</dbReference>
<organism evidence="2 3">
    <name type="scientific">Alkalicella caledoniensis</name>
    <dbReference type="NCBI Taxonomy" id="2731377"/>
    <lineage>
        <taxon>Bacteria</taxon>
        <taxon>Bacillati</taxon>
        <taxon>Bacillota</taxon>
        <taxon>Clostridia</taxon>
        <taxon>Eubacteriales</taxon>
        <taxon>Proteinivoracaceae</taxon>
        <taxon>Alkalicella</taxon>
    </lineage>
</organism>
<dbReference type="Pfam" id="PF06686">
    <property type="entry name" value="SpoIIIAC"/>
    <property type="match status" value="2"/>
</dbReference>
<evidence type="ECO:0000313" key="2">
    <source>
        <dbReference type="EMBL" id="QNO16147.1"/>
    </source>
</evidence>
<sequence length="128" mass="13927">MDIIQIVAFGLISTVIIILIKQQKPEIAMQITLAAGAMIFLALAGSIYTVMKTFEELAYKADLNMIFLGTMLRIIGIAYVTEFGAQVCRDAGEGTIANKVEFAGKIMMILLAVPIISTILNTLIYILP</sequence>
<reference evidence="2 3" key="1">
    <citation type="submission" date="2020-07" db="EMBL/GenBank/DDBJ databases">
        <title>Alkalicella. sp. LB2 genome.</title>
        <authorList>
            <person name="Postec A."/>
            <person name="Quemeneur M."/>
        </authorList>
    </citation>
    <scope>NUCLEOTIDE SEQUENCE [LARGE SCALE GENOMIC DNA]</scope>
    <source>
        <strain evidence="2 3">LB2</strain>
    </source>
</reference>
<protein>
    <submittedName>
        <fullName evidence="2">Stage III sporulation protein AD</fullName>
    </submittedName>
</protein>
<accession>A0A7G9WBT5</accession>
<evidence type="ECO:0000313" key="3">
    <source>
        <dbReference type="Proteomes" id="UP000516160"/>
    </source>
</evidence>
<proteinExistence type="predicted"/>
<name>A0A7G9WBT5_ALKCA</name>
<dbReference type="NCBIfam" id="TIGR02849">
    <property type="entry name" value="spore_III_AD"/>
    <property type="match status" value="1"/>
</dbReference>
<keyword evidence="1" id="KW-0812">Transmembrane</keyword>
<gene>
    <name evidence="2" type="primary">spoIIIAD</name>
    <name evidence="2" type="ORF">HYG86_15895</name>
</gene>
<feature type="transmembrane region" description="Helical" evidence="1">
    <location>
        <begin position="106"/>
        <end position="127"/>
    </location>
</feature>
<keyword evidence="1" id="KW-1133">Transmembrane helix</keyword>
<dbReference type="AlphaFoldDB" id="A0A7G9WBT5"/>
<dbReference type="EMBL" id="CP058559">
    <property type="protein sequence ID" value="QNO16147.1"/>
    <property type="molecule type" value="Genomic_DNA"/>
</dbReference>